<keyword evidence="4" id="KW-1185">Reference proteome</keyword>
<reference evidence="3" key="1">
    <citation type="submission" date="2021-12" db="EMBL/GenBank/DDBJ databases">
        <authorList>
            <person name="King R."/>
        </authorList>
    </citation>
    <scope>NUCLEOTIDE SEQUENCE</scope>
</reference>
<dbReference type="PANTHER" id="PTHR21261">
    <property type="entry name" value="BEAT PROTEIN"/>
    <property type="match status" value="1"/>
</dbReference>
<dbReference type="Gene3D" id="2.60.40.10">
    <property type="entry name" value="Immunoglobulins"/>
    <property type="match status" value="2"/>
</dbReference>
<feature type="domain" description="Ig-like" evidence="2">
    <location>
        <begin position="1"/>
        <end position="94"/>
    </location>
</feature>
<dbReference type="Pfam" id="PF08205">
    <property type="entry name" value="C2-set_2"/>
    <property type="match status" value="1"/>
</dbReference>
<dbReference type="EMBL" id="OU963863">
    <property type="protein sequence ID" value="CAH0385629.1"/>
    <property type="molecule type" value="Genomic_DNA"/>
</dbReference>
<name>A0A9P0A767_BEMTA</name>
<dbReference type="SUPFAM" id="SSF48726">
    <property type="entry name" value="Immunoglobulin"/>
    <property type="match status" value="2"/>
</dbReference>
<feature type="domain" description="Ig-like" evidence="2">
    <location>
        <begin position="112"/>
        <end position="193"/>
    </location>
</feature>
<dbReference type="PROSITE" id="PS50835">
    <property type="entry name" value="IG_LIKE"/>
    <property type="match status" value="2"/>
</dbReference>
<accession>A0A9P0A767</accession>
<gene>
    <name evidence="3" type="ORF">BEMITA_LOCUS4835</name>
</gene>
<dbReference type="InterPro" id="IPR007110">
    <property type="entry name" value="Ig-like_dom"/>
</dbReference>
<evidence type="ECO:0000313" key="3">
    <source>
        <dbReference type="EMBL" id="CAH0385629.1"/>
    </source>
</evidence>
<evidence type="ECO:0000259" key="2">
    <source>
        <dbReference type="PROSITE" id="PS50835"/>
    </source>
</evidence>
<organism evidence="3 4">
    <name type="scientific">Bemisia tabaci</name>
    <name type="common">Sweetpotato whitefly</name>
    <name type="synonym">Aleurodes tabaci</name>
    <dbReference type="NCBI Taxonomy" id="7038"/>
    <lineage>
        <taxon>Eukaryota</taxon>
        <taxon>Metazoa</taxon>
        <taxon>Ecdysozoa</taxon>
        <taxon>Arthropoda</taxon>
        <taxon>Hexapoda</taxon>
        <taxon>Insecta</taxon>
        <taxon>Pterygota</taxon>
        <taxon>Neoptera</taxon>
        <taxon>Paraneoptera</taxon>
        <taxon>Hemiptera</taxon>
        <taxon>Sternorrhyncha</taxon>
        <taxon>Aleyrodoidea</taxon>
        <taxon>Aleyrodidae</taxon>
        <taxon>Aleyrodinae</taxon>
        <taxon>Bemisia</taxon>
    </lineage>
</organism>
<dbReference type="InterPro" id="IPR013783">
    <property type="entry name" value="Ig-like_fold"/>
</dbReference>
<dbReference type="FunFam" id="2.60.40.10:FF:000437">
    <property type="entry name" value="Beat-IIIc, isoform A"/>
    <property type="match status" value="1"/>
</dbReference>
<evidence type="ECO:0000256" key="1">
    <source>
        <dbReference type="ARBA" id="ARBA00023157"/>
    </source>
</evidence>
<protein>
    <recommendedName>
        <fullName evidence="2">Ig-like domain-containing protein</fullName>
    </recommendedName>
</protein>
<proteinExistence type="predicted"/>
<dbReference type="InterPro" id="IPR036179">
    <property type="entry name" value="Ig-like_dom_sf"/>
</dbReference>
<dbReference type="AlphaFoldDB" id="A0A9P0A767"/>
<dbReference type="PANTHER" id="PTHR21261:SF14">
    <property type="entry name" value="BEATEN PATH IV, ISOFORM B"/>
    <property type="match status" value="1"/>
</dbReference>
<dbReference type="Proteomes" id="UP001152759">
    <property type="component" value="Chromosome 2"/>
</dbReference>
<keyword evidence="1" id="KW-1015">Disulfide bond</keyword>
<sequence length="255" mass="28925">MHVPAYVLRGQGVELWCEYDMESDSLYSVTWYKDNEEFYRFSPRSHQTQRTYPADGIRVETRYSDSKKVYIKNLPLIASGVYKCEISAEAPTFSSVHGESRMEIIALPRERPQIAGDRDRHYKMGDVISLNCTSGRSSPAQALQWFLNDKEVRPVWFETANHTHGLMTSTSSLNVKAQESHFINGRMLVTCKAAMPRRLADLGASDSAHQQHRKAPLETSIYLRGSADSPRQRTALCVSLALAWLILKLTHISCL</sequence>
<dbReference type="InterPro" id="IPR013162">
    <property type="entry name" value="CD80_C2-set"/>
</dbReference>
<evidence type="ECO:0000313" key="4">
    <source>
        <dbReference type="Proteomes" id="UP001152759"/>
    </source>
</evidence>